<dbReference type="EMBL" id="LR797412">
    <property type="protein sequence ID" value="CAB4214303.1"/>
    <property type="molecule type" value="Genomic_DNA"/>
</dbReference>
<proteinExistence type="predicted"/>
<name>A0A6J5SJK8_9CAUD</name>
<evidence type="ECO:0000313" key="2">
    <source>
        <dbReference type="EMBL" id="CAB4218147.1"/>
    </source>
</evidence>
<evidence type="ECO:0000313" key="1">
    <source>
        <dbReference type="EMBL" id="CAB4214303.1"/>
    </source>
</evidence>
<organism evidence="1">
    <name type="scientific">uncultured Caudovirales phage</name>
    <dbReference type="NCBI Taxonomy" id="2100421"/>
    <lineage>
        <taxon>Viruses</taxon>
        <taxon>Duplodnaviria</taxon>
        <taxon>Heunggongvirae</taxon>
        <taxon>Uroviricota</taxon>
        <taxon>Caudoviricetes</taxon>
        <taxon>Peduoviridae</taxon>
        <taxon>Maltschvirus</taxon>
        <taxon>Maltschvirus maltsch</taxon>
    </lineage>
</organism>
<reference evidence="1" key="1">
    <citation type="submission" date="2020-05" db="EMBL/GenBank/DDBJ databases">
        <authorList>
            <person name="Chiriac C."/>
            <person name="Salcher M."/>
            <person name="Ghai R."/>
            <person name="Kavagutti S V."/>
        </authorList>
    </citation>
    <scope>NUCLEOTIDE SEQUENCE</scope>
</reference>
<accession>A0A6J5SJK8</accession>
<protein>
    <submittedName>
        <fullName evidence="1">Uncharacterized protein</fullName>
    </submittedName>
</protein>
<dbReference type="EMBL" id="LR797459">
    <property type="protein sequence ID" value="CAB4218147.1"/>
    <property type="molecule type" value="Genomic_DNA"/>
</dbReference>
<sequence length="71" mass="7323">MKFNIPTPPEKYNASNMAAAFQNIKSAMGEAVSPTQAVGGIMLQSPNGSVYRITVSNAGAITATAVPLGIR</sequence>
<gene>
    <name evidence="1" type="ORF">UFOVP1459_28</name>
    <name evidence="2" type="ORF">UFOVP1609_2</name>
</gene>